<dbReference type="Proteomes" id="UP001330812">
    <property type="component" value="Chromosome"/>
</dbReference>
<dbReference type="PANTHER" id="PTHR48207">
    <property type="entry name" value="SUCCINATE--HYDROXYMETHYLGLUTARATE COA-TRANSFERASE"/>
    <property type="match status" value="1"/>
</dbReference>
<sequence length="374" mass="39430">MLPLSGLRVADFTQALSGPYCTMQLADLGADVVKVERPGHGDDSRTWGPPFVGDTAAYFLSVNRNKRSVVLDLKTDDGVAAALALAARSDVVVQNWLPGTAERLGLGYAAVSERAADIVYCAISGYGPEIALPGYDQVVQGTSGWMSLTGAPDGPPTKIGVPVGDVATGMFATQAIVAALVRRERTGAGAHLEVAMQDSLVAMLVYHAGAFLTTGESPHRNGNEHSTVAPYGTFEVADGYVNLAVGNDRQWQRLCAELGRTELATDARFATNPARSVNRAVLYATLDSLLRTRPAAEVLACALAAGVPAGRISTVAESVSDSHLVREVTHPRLGALRSVGSPWRFDGAAPGVTRPPPDLGQHTQEVVRELELPR</sequence>
<keyword evidence="3" id="KW-1185">Reference proteome</keyword>
<accession>A0ABZ1I842</accession>
<organism evidence="2 3">
    <name type="scientific">Amycolatopsis rhabdoformis</name>
    <dbReference type="NCBI Taxonomy" id="1448059"/>
    <lineage>
        <taxon>Bacteria</taxon>
        <taxon>Bacillati</taxon>
        <taxon>Actinomycetota</taxon>
        <taxon>Actinomycetes</taxon>
        <taxon>Pseudonocardiales</taxon>
        <taxon>Pseudonocardiaceae</taxon>
        <taxon>Amycolatopsis</taxon>
    </lineage>
</organism>
<keyword evidence="1 2" id="KW-0808">Transferase</keyword>
<dbReference type="Gene3D" id="3.30.1540.10">
    <property type="entry name" value="formyl-coa transferase, domain 3"/>
    <property type="match status" value="1"/>
</dbReference>
<dbReference type="InterPro" id="IPR003673">
    <property type="entry name" value="CoA-Trfase_fam_III"/>
</dbReference>
<evidence type="ECO:0000256" key="1">
    <source>
        <dbReference type="ARBA" id="ARBA00022679"/>
    </source>
</evidence>
<protein>
    <submittedName>
        <fullName evidence="2">CoA transferase</fullName>
        <ecNumber evidence="2">2.8.3.-</ecNumber>
    </submittedName>
</protein>
<name>A0ABZ1I842_9PSEU</name>
<dbReference type="RefSeq" id="WP_326568819.1">
    <property type="nucleotide sequence ID" value="NZ_CP142149.1"/>
</dbReference>
<dbReference type="Gene3D" id="3.40.50.10540">
    <property type="entry name" value="Crotonobetainyl-coa:carnitine coa-transferase, domain 1"/>
    <property type="match status" value="1"/>
</dbReference>
<dbReference type="InterPro" id="IPR050483">
    <property type="entry name" value="CoA-transferase_III_domain"/>
</dbReference>
<dbReference type="SUPFAM" id="SSF89796">
    <property type="entry name" value="CoA-transferase family III (CaiB/BaiF)"/>
    <property type="match status" value="1"/>
</dbReference>
<dbReference type="EMBL" id="CP142149">
    <property type="protein sequence ID" value="WSE29861.1"/>
    <property type="molecule type" value="Genomic_DNA"/>
</dbReference>
<dbReference type="InterPro" id="IPR044855">
    <property type="entry name" value="CoA-Trfase_III_dom3_sf"/>
</dbReference>
<gene>
    <name evidence="2" type="ORF">VSH64_44925</name>
</gene>
<dbReference type="PANTHER" id="PTHR48207:SF3">
    <property type="entry name" value="SUCCINATE--HYDROXYMETHYLGLUTARATE COA-TRANSFERASE"/>
    <property type="match status" value="1"/>
</dbReference>
<dbReference type="EC" id="2.8.3.-" evidence="2"/>
<evidence type="ECO:0000313" key="3">
    <source>
        <dbReference type="Proteomes" id="UP001330812"/>
    </source>
</evidence>
<evidence type="ECO:0000313" key="2">
    <source>
        <dbReference type="EMBL" id="WSE29861.1"/>
    </source>
</evidence>
<reference evidence="2 3" key="1">
    <citation type="journal article" date="2015" name="Int. J. Syst. Evol. Microbiol.">
        <title>Amycolatopsis rhabdoformis sp. nov., an actinomycete isolated from a tropical forest soil.</title>
        <authorList>
            <person name="Souza W.R."/>
            <person name="Silva R.E."/>
            <person name="Goodfellow M."/>
            <person name="Busarakam K."/>
            <person name="Figueiro F.S."/>
            <person name="Ferreira D."/>
            <person name="Rodrigues-Filho E."/>
            <person name="Moraes L.A.B."/>
            <person name="Zucchi T.D."/>
        </authorList>
    </citation>
    <scope>NUCLEOTIDE SEQUENCE [LARGE SCALE GENOMIC DNA]</scope>
    <source>
        <strain evidence="2 3">NCIMB 14900</strain>
    </source>
</reference>
<dbReference type="InterPro" id="IPR023606">
    <property type="entry name" value="CoA-Trfase_III_dom_1_sf"/>
</dbReference>
<proteinExistence type="predicted"/>
<dbReference type="Pfam" id="PF02515">
    <property type="entry name" value="CoA_transf_3"/>
    <property type="match status" value="1"/>
</dbReference>
<dbReference type="GO" id="GO:0016740">
    <property type="term" value="F:transferase activity"/>
    <property type="evidence" value="ECO:0007669"/>
    <property type="project" value="UniProtKB-KW"/>
</dbReference>